<dbReference type="Proteomes" id="UP000076959">
    <property type="component" value="Unassembled WGS sequence"/>
</dbReference>
<dbReference type="InterPro" id="IPR043472">
    <property type="entry name" value="Macro_dom-like"/>
</dbReference>
<dbReference type="RefSeq" id="WP_063702394.1">
    <property type="nucleotide sequence ID" value="NZ_LUUB01000070.1"/>
</dbReference>
<dbReference type="Gene3D" id="3.40.220.10">
    <property type="entry name" value="Leucine Aminopeptidase, subunit E, domain 1"/>
    <property type="match status" value="1"/>
</dbReference>
<proteinExistence type="predicted"/>
<dbReference type="PANTHER" id="PTHR12521:SF0">
    <property type="entry name" value="ADP-RIBOSE GLYCOHYDROLASE OARD1"/>
    <property type="match status" value="1"/>
</dbReference>
<protein>
    <submittedName>
        <fullName evidence="3">Appr-1-p processing protein</fullName>
    </submittedName>
</protein>
<dbReference type="CDD" id="cd02901">
    <property type="entry name" value="Macro_Poa1p-like"/>
    <property type="match status" value="1"/>
</dbReference>
<dbReference type="AlphaFoldDB" id="A0A176YJR2"/>
<dbReference type="STRING" id="1505087.AYJ54_17885"/>
<keyword evidence="4" id="KW-1185">Reference proteome</keyword>
<dbReference type="InterPro" id="IPR050892">
    <property type="entry name" value="ADP-ribose_metab_enzymes"/>
</dbReference>
<comment type="catalytic activity">
    <reaction evidence="1">
        <text>an N-(ADP-alpha-D-ribosyl)-thymidine in DNA + H2O = a thymidine in DNA + ADP-D-ribose</text>
        <dbReference type="Rhea" id="RHEA:71655"/>
        <dbReference type="Rhea" id="RHEA-COMP:13556"/>
        <dbReference type="Rhea" id="RHEA-COMP:18051"/>
        <dbReference type="ChEBI" id="CHEBI:15377"/>
        <dbReference type="ChEBI" id="CHEBI:57967"/>
        <dbReference type="ChEBI" id="CHEBI:137386"/>
        <dbReference type="ChEBI" id="CHEBI:191199"/>
    </reaction>
    <physiologicalReaction direction="left-to-right" evidence="1">
        <dbReference type="Rhea" id="RHEA:71656"/>
    </physiologicalReaction>
</comment>
<dbReference type="GO" id="GO:0140291">
    <property type="term" value="P:peptidyl-glutamate ADP-deribosylation"/>
    <property type="evidence" value="ECO:0007669"/>
    <property type="project" value="TreeGrafter"/>
</dbReference>
<gene>
    <name evidence="3" type="ORF">AYJ54_17885</name>
</gene>
<sequence>MITFTEGNLLKANTEALVNTVNTVGVMGKGIALMFKEAFPENFRAYSAACEKQQIKVGQIFATERKDLMGGPRWIINFPTKQHWRNPSKIEWIKEGLQDLVRFLGEHKIKSIALPPLGSGNGGLDWKSVRPLIEAAMGNLDVQVVVYEPTARYQNVAKPSRVEKLTSARALVAELVRRYSVLGFECTLLEIQKLAYLLQRKIVASGLVSPLRLEFQADKFGPYAPTLGHLLNSLDGSYLHCEKRMADASILDTIWFENAKKDVVATYLKATEAKEFASALDETTDLIDGFEYPLGMELLATVDWLLNHDKVEPTLDGVKNGLAKWLGGGEASERKLRLFEDSMIELALTRLKN</sequence>
<evidence type="ECO:0000313" key="3">
    <source>
        <dbReference type="EMBL" id="OAF07198.1"/>
    </source>
</evidence>
<dbReference type="OrthoDB" id="9780211at2"/>
<comment type="caution">
    <text evidence="3">The sequence shown here is derived from an EMBL/GenBank/DDBJ whole genome shotgun (WGS) entry which is preliminary data.</text>
</comment>
<name>A0A176YJR2_9BRAD</name>
<dbReference type="PANTHER" id="PTHR12521">
    <property type="entry name" value="PROTEIN C6ORF130"/>
    <property type="match status" value="1"/>
</dbReference>
<dbReference type="EMBL" id="LUUB01000070">
    <property type="protein sequence ID" value="OAF07198.1"/>
    <property type="molecule type" value="Genomic_DNA"/>
</dbReference>
<feature type="domain" description="Macro" evidence="2">
    <location>
        <begin position="1"/>
        <end position="155"/>
    </location>
</feature>
<accession>A0A176YJR2</accession>
<evidence type="ECO:0000256" key="1">
    <source>
        <dbReference type="ARBA" id="ARBA00035885"/>
    </source>
</evidence>
<dbReference type="SUPFAM" id="SSF52949">
    <property type="entry name" value="Macro domain-like"/>
    <property type="match status" value="1"/>
</dbReference>
<evidence type="ECO:0000259" key="2">
    <source>
        <dbReference type="PROSITE" id="PS51154"/>
    </source>
</evidence>
<dbReference type="Pfam" id="PF01661">
    <property type="entry name" value="Macro"/>
    <property type="match status" value="1"/>
</dbReference>
<dbReference type="InterPro" id="IPR002589">
    <property type="entry name" value="Macro_dom"/>
</dbReference>
<organism evidence="3 4">
    <name type="scientific">Bradyrhizobium centrolobii</name>
    <dbReference type="NCBI Taxonomy" id="1505087"/>
    <lineage>
        <taxon>Bacteria</taxon>
        <taxon>Pseudomonadati</taxon>
        <taxon>Pseudomonadota</taxon>
        <taxon>Alphaproteobacteria</taxon>
        <taxon>Hyphomicrobiales</taxon>
        <taxon>Nitrobacteraceae</taxon>
        <taxon>Bradyrhizobium</taxon>
    </lineage>
</organism>
<dbReference type="PROSITE" id="PS51154">
    <property type="entry name" value="MACRO"/>
    <property type="match status" value="1"/>
</dbReference>
<evidence type="ECO:0000313" key="4">
    <source>
        <dbReference type="Proteomes" id="UP000076959"/>
    </source>
</evidence>
<reference evidence="3 4" key="1">
    <citation type="submission" date="2016-03" db="EMBL/GenBank/DDBJ databases">
        <title>Draft Genome Sequence of the Strain BR 10245 (Bradyrhizobium sp.) isolated from nodules of Centrolobium paraense.</title>
        <authorList>
            <person name="Simoes-Araujo J.L.Sr."/>
            <person name="Barauna A.C."/>
            <person name="Silva K."/>
            <person name="Zilli J.E."/>
        </authorList>
    </citation>
    <scope>NUCLEOTIDE SEQUENCE [LARGE SCALE GENOMIC DNA]</scope>
    <source>
        <strain evidence="3 4">BR 10245</strain>
    </source>
</reference>
<dbReference type="SMART" id="SM00506">
    <property type="entry name" value="A1pp"/>
    <property type="match status" value="1"/>
</dbReference>